<comment type="caution">
    <text evidence="3">The sequence shown here is derived from an EMBL/GenBank/DDBJ whole genome shotgun (WGS) entry which is preliminary data.</text>
</comment>
<evidence type="ECO:0008006" key="5">
    <source>
        <dbReference type="Google" id="ProtNLM"/>
    </source>
</evidence>
<keyword evidence="1" id="KW-0175">Coiled coil</keyword>
<dbReference type="Proteomes" id="UP000216498">
    <property type="component" value="Unassembled WGS sequence"/>
</dbReference>
<feature type="transmembrane region" description="Helical" evidence="2">
    <location>
        <begin position="15"/>
        <end position="38"/>
    </location>
</feature>
<accession>A0A265NCH4</accession>
<name>A0A265NCH4_9BACI</name>
<feature type="coiled-coil region" evidence="1">
    <location>
        <begin position="40"/>
        <end position="87"/>
    </location>
</feature>
<keyword evidence="2" id="KW-0472">Membrane</keyword>
<proteinExistence type="predicted"/>
<keyword evidence="4" id="KW-1185">Reference proteome</keyword>
<keyword evidence="2" id="KW-0812">Transmembrane</keyword>
<protein>
    <recommendedName>
        <fullName evidence="5">Fimbrial protein</fullName>
    </recommendedName>
</protein>
<sequence length="183" mass="20288">MNTEINFLEKKPKKYAAPIFLGIVFIILLGTVAGVLVAQKNSIQSSIESEKSKIEQIEKSLMEFQKENASVQQLQQLQKDITKIKAETTPAVALYEEILGLLSTPAQLTGFTFEGEDQFIVDAEFSIIEDVSNYVASLLEQNYITDAQLTSVSLVESSYQATLTIDLNVDALVEELGENETME</sequence>
<organism evidence="3 4">
    <name type="scientific">Virgibacillus indicus</name>
    <dbReference type="NCBI Taxonomy" id="2024554"/>
    <lineage>
        <taxon>Bacteria</taxon>
        <taxon>Bacillati</taxon>
        <taxon>Bacillota</taxon>
        <taxon>Bacilli</taxon>
        <taxon>Bacillales</taxon>
        <taxon>Bacillaceae</taxon>
        <taxon>Virgibacillus</taxon>
    </lineage>
</organism>
<dbReference type="EMBL" id="NPMS01000001">
    <property type="protein sequence ID" value="OZU89728.1"/>
    <property type="molecule type" value="Genomic_DNA"/>
</dbReference>
<dbReference type="AlphaFoldDB" id="A0A265NCH4"/>
<dbReference type="RefSeq" id="WP_094883329.1">
    <property type="nucleotide sequence ID" value="NZ_NPMS01000001.1"/>
</dbReference>
<evidence type="ECO:0000256" key="2">
    <source>
        <dbReference type="SAM" id="Phobius"/>
    </source>
</evidence>
<evidence type="ECO:0000313" key="3">
    <source>
        <dbReference type="EMBL" id="OZU89728.1"/>
    </source>
</evidence>
<reference evidence="3 4" key="1">
    <citation type="submission" date="2017-08" db="EMBL/GenBank/DDBJ databases">
        <title>Virgibacillus indicus sp. nov. and Virgibacillus profoundi sp. nov, two moderately halophilic bacteria isolated from marine sediment by using the Microfluidic Streak Plate.</title>
        <authorList>
            <person name="Xu B."/>
            <person name="Hu B."/>
            <person name="Wang J."/>
            <person name="Zhu Y."/>
            <person name="Huang L."/>
            <person name="Du W."/>
            <person name="Huang Y."/>
        </authorList>
    </citation>
    <scope>NUCLEOTIDE SEQUENCE [LARGE SCALE GENOMIC DNA]</scope>
    <source>
        <strain evidence="3 4">IO3-P2-C2</strain>
    </source>
</reference>
<evidence type="ECO:0000256" key="1">
    <source>
        <dbReference type="SAM" id="Coils"/>
    </source>
</evidence>
<gene>
    <name evidence="3" type="ORF">CIL03_00885</name>
</gene>
<dbReference type="OrthoDB" id="2704524at2"/>
<keyword evidence="2" id="KW-1133">Transmembrane helix</keyword>
<evidence type="ECO:0000313" key="4">
    <source>
        <dbReference type="Proteomes" id="UP000216498"/>
    </source>
</evidence>